<feature type="compositionally biased region" description="Polar residues" evidence="1">
    <location>
        <begin position="171"/>
        <end position="184"/>
    </location>
</feature>
<feature type="region of interest" description="Disordered" evidence="1">
    <location>
        <begin position="247"/>
        <end position="277"/>
    </location>
</feature>
<reference evidence="2" key="2">
    <citation type="journal article" date="2007" name="Science">
        <title>Draft genome sequence of the sexually transmitted pathogen Trichomonas vaginalis.</title>
        <authorList>
            <person name="Carlton J.M."/>
            <person name="Hirt R.P."/>
            <person name="Silva J.C."/>
            <person name="Delcher A.L."/>
            <person name="Schatz M."/>
            <person name="Zhao Q."/>
            <person name="Wortman J.R."/>
            <person name="Bidwell S.L."/>
            <person name="Alsmark U.C.M."/>
            <person name="Besteiro S."/>
            <person name="Sicheritz-Ponten T."/>
            <person name="Noel C.J."/>
            <person name="Dacks J.B."/>
            <person name="Foster P.G."/>
            <person name="Simillion C."/>
            <person name="Van de Peer Y."/>
            <person name="Miranda-Saavedra D."/>
            <person name="Barton G.J."/>
            <person name="Westrop G.D."/>
            <person name="Mueller S."/>
            <person name="Dessi D."/>
            <person name="Fiori P.L."/>
            <person name="Ren Q."/>
            <person name="Paulsen I."/>
            <person name="Zhang H."/>
            <person name="Bastida-Corcuera F.D."/>
            <person name="Simoes-Barbosa A."/>
            <person name="Brown M.T."/>
            <person name="Hayes R.D."/>
            <person name="Mukherjee M."/>
            <person name="Okumura C.Y."/>
            <person name="Schneider R."/>
            <person name="Smith A.J."/>
            <person name="Vanacova S."/>
            <person name="Villalvazo M."/>
            <person name="Haas B.J."/>
            <person name="Pertea M."/>
            <person name="Feldblyum T.V."/>
            <person name="Utterback T.R."/>
            <person name="Shu C.L."/>
            <person name="Osoegawa K."/>
            <person name="de Jong P.J."/>
            <person name="Hrdy I."/>
            <person name="Horvathova L."/>
            <person name="Zubacova Z."/>
            <person name="Dolezal P."/>
            <person name="Malik S.B."/>
            <person name="Logsdon J.M. Jr."/>
            <person name="Henze K."/>
            <person name="Gupta A."/>
            <person name="Wang C.C."/>
            <person name="Dunne R.L."/>
            <person name="Upcroft J.A."/>
            <person name="Upcroft P."/>
            <person name="White O."/>
            <person name="Salzberg S.L."/>
            <person name="Tang P."/>
            <person name="Chiu C.-H."/>
            <person name="Lee Y.-S."/>
            <person name="Embley T.M."/>
            <person name="Coombs G.H."/>
            <person name="Mottram J.C."/>
            <person name="Tachezy J."/>
            <person name="Fraser-Liggett C.M."/>
            <person name="Johnson P.J."/>
        </authorList>
    </citation>
    <scope>NUCLEOTIDE SEQUENCE [LARGE SCALE GENOMIC DNA]</scope>
    <source>
        <strain evidence="2">G3</strain>
    </source>
</reference>
<reference evidence="2" key="1">
    <citation type="submission" date="2006-10" db="EMBL/GenBank/DDBJ databases">
        <authorList>
            <person name="Amadeo P."/>
            <person name="Zhao Q."/>
            <person name="Wortman J."/>
            <person name="Fraser-Liggett C."/>
            <person name="Carlton J."/>
        </authorList>
    </citation>
    <scope>NUCLEOTIDE SEQUENCE</scope>
    <source>
        <strain evidence="2">G3</strain>
    </source>
</reference>
<dbReference type="AlphaFoldDB" id="A2DP93"/>
<dbReference type="KEGG" id="tva:4775813"/>
<evidence type="ECO:0000313" key="3">
    <source>
        <dbReference type="Proteomes" id="UP000001542"/>
    </source>
</evidence>
<dbReference type="VEuPathDB" id="TrichDB:TVAGG3_0910390"/>
<protein>
    <submittedName>
        <fullName evidence="2">Uncharacterized protein</fullName>
    </submittedName>
</protein>
<proteinExistence type="predicted"/>
<keyword evidence="3" id="KW-1185">Reference proteome</keyword>
<feature type="region of interest" description="Disordered" evidence="1">
    <location>
        <begin position="124"/>
        <end position="184"/>
    </location>
</feature>
<gene>
    <name evidence="2" type="ORF">TVAG_016230</name>
</gene>
<dbReference type="InParanoid" id="A2DP93"/>
<accession>A2DP93</accession>
<dbReference type="Proteomes" id="UP000001542">
    <property type="component" value="Unassembled WGS sequence"/>
</dbReference>
<dbReference type="SMR" id="A2DP93"/>
<evidence type="ECO:0000256" key="1">
    <source>
        <dbReference type="SAM" id="MobiDB-lite"/>
    </source>
</evidence>
<organism evidence="2 3">
    <name type="scientific">Trichomonas vaginalis (strain ATCC PRA-98 / G3)</name>
    <dbReference type="NCBI Taxonomy" id="412133"/>
    <lineage>
        <taxon>Eukaryota</taxon>
        <taxon>Metamonada</taxon>
        <taxon>Parabasalia</taxon>
        <taxon>Trichomonadida</taxon>
        <taxon>Trichomonadidae</taxon>
        <taxon>Trichomonas</taxon>
    </lineage>
</organism>
<evidence type="ECO:0000313" key="2">
    <source>
        <dbReference type="EMBL" id="EAY17793.1"/>
    </source>
</evidence>
<name>A2DP93_TRIV3</name>
<dbReference type="EMBL" id="DS113226">
    <property type="protein sequence ID" value="EAY17793.1"/>
    <property type="molecule type" value="Genomic_DNA"/>
</dbReference>
<dbReference type="VEuPathDB" id="TrichDB:TVAG_016230"/>
<dbReference type="RefSeq" id="XP_001329928.1">
    <property type="nucleotide sequence ID" value="XM_001329893.1"/>
</dbReference>
<feature type="compositionally biased region" description="Low complexity" evidence="1">
    <location>
        <begin position="144"/>
        <end position="162"/>
    </location>
</feature>
<sequence>MSAPPSSLGESNTISEILIPDDFFKYQLESQTEIRHLIDDILAKSLFIARKHELMNEKSKYAAKTIAQELLLNATAAAFTLDTEITDIDADEDIELPKPDQWCSGVIPLITPDSINFRTTVLPERNNPHVNLPKPQKKEPAATPSQNQPKQTSQQSSPSRPQKLTKEMKTPTMSKQDATRSRSMLSQSYIKANITPATQILKAFEISKKQTQGSGRNFTVDQENNIIPIHDPKQLANVLIVPRIAAKRSKPEEVVAQPRKYKPPPPMTRISNKKKKAVSKLISPDQPIFDEDIPDYSLDKIAVNPGVTIKDGQNVRNIPKPEVEDKITKAQYDEYIKTLKASQDV</sequence>